<proteinExistence type="predicted"/>
<feature type="compositionally biased region" description="Basic and acidic residues" evidence="1">
    <location>
        <begin position="434"/>
        <end position="447"/>
    </location>
</feature>
<dbReference type="Gene3D" id="2.120.10.80">
    <property type="entry name" value="Kelch-type beta propeller"/>
    <property type="match status" value="1"/>
</dbReference>
<reference evidence="3" key="1">
    <citation type="submission" date="2013-10" db="EMBL/GenBank/DDBJ databases">
        <title>Genomic analysis of the causative agents of coccidiosis in chickens.</title>
        <authorList>
            <person name="Reid A.J."/>
            <person name="Blake D."/>
            <person name="Billington K."/>
            <person name="Browne H."/>
            <person name="Dunn M."/>
            <person name="Hung S."/>
            <person name="Kawahara F."/>
            <person name="Miranda-Saavedra D."/>
            <person name="Mourier T."/>
            <person name="Nagra H."/>
            <person name="Otto T.D."/>
            <person name="Rawlings N."/>
            <person name="Sanchez A."/>
            <person name="Sanders M."/>
            <person name="Subramaniam C."/>
            <person name="Tay Y."/>
            <person name="Dear P."/>
            <person name="Doerig C."/>
            <person name="Gruber A."/>
            <person name="Parkinson J."/>
            <person name="Shirley M."/>
            <person name="Wan K.L."/>
            <person name="Berriman M."/>
            <person name="Tomley F."/>
            <person name="Pain A."/>
        </authorList>
    </citation>
    <scope>NUCLEOTIDE SEQUENCE [LARGE SCALE GENOMIC DNA]</scope>
    <source>
        <strain evidence="3">Houghton</strain>
    </source>
</reference>
<dbReference type="InterPro" id="IPR015915">
    <property type="entry name" value="Kelch-typ_b-propeller"/>
</dbReference>
<gene>
    <name evidence="3" type="ORF">EPH_0064010</name>
</gene>
<feature type="compositionally biased region" description="Acidic residues" evidence="1">
    <location>
        <begin position="405"/>
        <end position="419"/>
    </location>
</feature>
<reference evidence="3" key="2">
    <citation type="submission" date="2013-10" db="EMBL/GenBank/DDBJ databases">
        <authorList>
            <person name="Aslett M."/>
        </authorList>
    </citation>
    <scope>NUCLEOTIDE SEQUENCE [LARGE SCALE GENOMIC DNA]</scope>
    <source>
        <strain evidence="3">Houghton</strain>
    </source>
</reference>
<accession>U6H1T7</accession>
<dbReference type="InterPro" id="IPR052588">
    <property type="entry name" value="Kelch_domain_protein"/>
</dbReference>
<dbReference type="InterPro" id="IPR025183">
    <property type="entry name" value="DUF4110"/>
</dbReference>
<evidence type="ECO:0000259" key="2">
    <source>
        <dbReference type="Pfam" id="PF13422"/>
    </source>
</evidence>
<feature type="region of interest" description="Disordered" evidence="1">
    <location>
        <begin position="56"/>
        <end position="75"/>
    </location>
</feature>
<dbReference type="OrthoDB" id="4447at2759"/>
<dbReference type="Pfam" id="PF13422">
    <property type="entry name" value="DUF4110"/>
    <property type="match status" value="1"/>
</dbReference>
<feature type="region of interest" description="Disordered" evidence="1">
    <location>
        <begin position="1"/>
        <end position="41"/>
    </location>
</feature>
<evidence type="ECO:0000313" key="3">
    <source>
        <dbReference type="EMBL" id="CDI85847.1"/>
    </source>
</evidence>
<dbReference type="Proteomes" id="UP000018201">
    <property type="component" value="Unassembled WGS sequence"/>
</dbReference>
<feature type="region of interest" description="Disordered" evidence="1">
    <location>
        <begin position="150"/>
        <end position="190"/>
    </location>
</feature>
<feature type="region of interest" description="Disordered" evidence="1">
    <location>
        <begin position="508"/>
        <end position="541"/>
    </location>
</feature>
<dbReference type="VEuPathDB" id="ToxoDB:EPH_0064010"/>
<evidence type="ECO:0000256" key="1">
    <source>
        <dbReference type="SAM" id="MobiDB-lite"/>
    </source>
</evidence>
<dbReference type="EMBL" id="HG694399">
    <property type="protein sequence ID" value="CDI85847.1"/>
    <property type="molecule type" value="Genomic_DNA"/>
</dbReference>
<feature type="region of interest" description="Disordered" evidence="1">
    <location>
        <begin position="375"/>
        <end position="456"/>
    </location>
</feature>
<feature type="compositionally biased region" description="Low complexity" evidence="1">
    <location>
        <begin position="379"/>
        <end position="390"/>
    </location>
</feature>
<dbReference type="AlphaFoldDB" id="U6H1T7"/>
<dbReference type="PANTHER" id="PTHR46063">
    <property type="entry name" value="KELCH DOMAIN-CONTAINING PROTEIN"/>
    <property type="match status" value="1"/>
</dbReference>
<dbReference type="PANTHER" id="PTHR46063:SF1">
    <property type="entry name" value="KELCH DOMAIN-CONTAINING PROTEIN 4"/>
    <property type="match status" value="1"/>
</dbReference>
<dbReference type="SUPFAM" id="SSF117281">
    <property type="entry name" value="Kelch motif"/>
    <property type="match status" value="1"/>
</dbReference>
<feature type="compositionally biased region" description="Polar residues" evidence="1">
    <location>
        <begin position="62"/>
        <end position="74"/>
    </location>
</feature>
<evidence type="ECO:0000313" key="4">
    <source>
        <dbReference type="Proteomes" id="UP000018201"/>
    </source>
</evidence>
<organism evidence="3 4">
    <name type="scientific">Eimeria praecox</name>
    <dbReference type="NCBI Taxonomy" id="51316"/>
    <lineage>
        <taxon>Eukaryota</taxon>
        <taxon>Sar</taxon>
        <taxon>Alveolata</taxon>
        <taxon>Apicomplexa</taxon>
        <taxon>Conoidasida</taxon>
        <taxon>Coccidia</taxon>
        <taxon>Eucoccidiorida</taxon>
        <taxon>Eimeriorina</taxon>
        <taxon>Eimeriidae</taxon>
        <taxon>Eimeria</taxon>
    </lineage>
</organism>
<feature type="compositionally biased region" description="Basic and acidic residues" evidence="1">
    <location>
        <begin position="16"/>
        <end position="29"/>
    </location>
</feature>
<sequence>MAPPKGNNKKAQQKAARRELQQKKAAAKEQKKKQKKGEVDCDETPIDVLLQQLEEEHRQRQISKTQATPCQQPSPRAHASLTLLPSGDFLLFGGESYDGKKVRVYGDLFKWDMDKGEWRRLEAPEMPKARCSHQAVYHKRWYRLELKTGKKGASKKRAPKRTEQDAGHLYPCEGQRTCESESGGESSADEENWQKTFAYFDSKGRLVKLRLEDLPEVNRAVATRPDAPLLHSSPEHQNKSNEVSFNCCTESSTVTSTSACDIPAEREPGGALEPTTPMESPEGKAQHTQPQAADSLQSLASAGPLEVLQASSVFSTDVPLPRLHGMICVRGSNLVLMGGLMELGSKEITLDDCWSLNLSKRDRWVRVLEGTMHEQEWQGAESEAGSSGASDSEDDSSCSDPGSSESDELDDEMTSSDEEEPKRLANKERRRCRAKEEMQQLRERFGLDDPLETPAEGESLRDFFERTKEHWVQKACAGGCCAKNSKEMTREAFELASSRVSAIRDALRRMDELQRSGGAQSEERDSHQNGNQTRFTHKHRS</sequence>
<feature type="domain" description="DUF4110" evidence="2">
    <location>
        <begin position="446"/>
        <end position="528"/>
    </location>
</feature>
<protein>
    <submittedName>
        <fullName evidence="3">Kelch motif domain-containing protein, putative</fullName>
    </submittedName>
</protein>
<feature type="region of interest" description="Disordered" evidence="1">
    <location>
        <begin position="258"/>
        <end position="293"/>
    </location>
</feature>
<name>U6H1T7_9EIME</name>
<feature type="compositionally biased region" description="Basic residues" evidence="1">
    <location>
        <begin position="150"/>
        <end position="159"/>
    </location>
</feature>
<keyword evidence="4" id="KW-1185">Reference proteome</keyword>